<dbReference type="eggNOG" id="KOG0017">
    <property type="taxonomic scope" value="Eukaryota"/>
</dbReference>
<dbReference type="PANTHER" id="PTHR11439:SF467">
    <property type="entry name" value="INTEGRASE CATALYTIC DOMAIN-CONTAINING PROTEIN"/>
    <property type="match status" value="1"/>
</dbReference>
<dbReference type="InterPro" id="IPR013103">
    <property type="entry name" value="RVT_2"/>
</dbReference>
<dbReference type="Pfam" id="PF07727">
    <property type="entry name" value="RVT_2"/>
    <property type="match status" value="1"/>
</dbReference>
<dbReference type="KEGG" id="bpg:Bathy19g00670"/>
<evidence type="ECO:0000313" key="3">
    <source>
        <dbReference type="Proteomes" id="UP000198341"/>
    </source>
</evidence>
<dbReference type="EMBL" id="FO082260">
    <property type="protein sequence ID" value="CCO20798.1"/>
    <property type="molecule type" value="Genomic_DNA"/>
</dbReference>
<dbReference type="OrthoDB" id="1296566at2759"/>
<dbReference type="AlphaFoldDB" id="K8FDU7"/>
<organism evidence="2 3">
    <name type="scientific">Bathycoccus prasinos</name>
    <dbReference type="NCBI Taxonomy" id="41875"/>
    <lineage>
        <taxon>Eukaryota</taxon>
        <taxon>Viridiplantae</taxon>
        <taxon>Chlorophyta</taxon>
        <taxon>Mamiellophyceae</taxon>
        <taxon>Mamiellales</taxon>
        <taxon>Bathycoccaceae</taxon>
        <taxon>Bathycoccus</taxon>
    </lineage>
</organism>
<evidence type="ECO:0000313" key="2">
    <source>
        <dbReference type="EMBL" id="CCO20798.1"/>
    </source>
</evidence>
<dbReference type="GeneID" id="19010667"/>
<sequence>MVFAICAARGKPPRGGDFSAAYLQVPEEKDIYARVFKEYKDFKGPGINYYGKVLKLNKKLYGAKSSGLGWYDHLSELLQRGGFSVHPVEPALFVGPIDEDGDRALLMTVVDDFVVSSSEKVYLELVKHFETNGYTITGKGITERFAGLNVEWNEESPHVVKLEQSDKLSDIVDDYGDQPGAKARHTPINADYNVVLDKEYEPPSEEIRKYRSLLGKLMHPAVVSTLPISFATSASARVMSRPKPEHYQQLLQTVGYLKNRDRKEYTLKYDFTDCPRDFRLYAFSDASFADGDSSKSTVGFVVCAGGAAIHWKSGLMTTVATSTASSERDAAFRCGKTIAYYTHILDTVGFPQHAVRLFCDNKATITGMLNCTVDSQRRHERVATAWLHDICVKRKYIQPFYVESKHNIADVMTCRSHV</sequence>
<keyword evidence="3" id="KW-1185">Reference proteome</keyword>
<dbReference type="Proteomes" id="UP000198341">
    <property type="component" value="Chromosome 19"/>
</dbReference>
<dbReference type="RefSeq" id="XP_007508079.1">
    <property type="nucleotide sequence ID" value="XM_007508017.1"/>
</dbReference>
<dbReference type="STRING" id="41875.K8FDU7"/>
<proteinExistence type="predicted"/>
<accession>K8FDU7</accession>
<feature type="domain" description="Reverse transcriptase Ty1/copia-type" evidence="1">
    <location>
        <begin position="4"/>
        <end position="188"/>
    </location>
</feature>
<reference evidence="2 3" key="1">
    <citation type="submission" date="2011-10" db="EMBL/GenBank/DDBJ databases">
        <authorList>
            <person name="Genoscope - CEA"/>
        </authorList>
    </citation>
    <scope>NUCLEOTIDE SEQUENCE [LARGE SCALE GENOMIC DNA]</scope>
    <source>
        <strain evidence="2 3">RCC 1105</strain>
    </source>
</reference>
<dbReference type="CDD" id="cd09272">
    <property type="entry name" value="RNase_HI_RT_Ty1"/>
    <property type="match status" value="1"/>
</dbReference>
<gene>
    <name evidence="2" type="ordered locus">Bathy19g00670</name>
</gene>
<dbReference type="PANTHER" id="PTHR11439">
    <property type="entry name" value="GAG-POL-RELATED RETROTRANSPOSON"/>
    <property type="match status" value="1"/>
</dbReference>
<protein>
    <submittedName>
        <fullName evidence="2">Retrotransposon protein, putative, unclassified</fullName>
    </submittedName>
</protein>
<name>K8FDU7_9CHLO</name>
<evidence type="ECO:0000259" key="1">
    <source>
        <dbReference type="Pfam" id="PF07727"/>
    </source>
</evidence>